<dbReference type="EMBL" id="QBKN01000078">
    <property type="protein sequence ID" value="PTX35463.1"/>
    <property type="molecule type" value="Genomic_DNA"/>
</dbReference>
<gene>
    <name evidence="1" type="ORF">C8N44_1782</name>
</gene>
<accession>A0A2T5ZV83</accession>
<sequence length="300" mass="33758">MLFVPANSPVIDGVITRERLNSYVSVFGCTNDDQAMGAYYWNIALCSALYNLITAAEVTVRNSVDVALQPALGTRWWSGSKLHYKSYAAGASAPDPVKKLKDNFASAHRSAKKEKEKRYGIIGATPSHHEVIAKTDFSTWEYILDEEFLCPVSIWPKHLRKVFRGTWPSPSDKVTLRTAREAVADIRLFRNRVHHNEPAWKAHGVLNAEDAVQYVQGKILKIFNFIELIEPSKADVLRRSGVLAHANRIASVAEIRRYQKQSAPLNIKPKGKMMKLFSDDEATVAVVRGRTKRLFIVQPL</sequence>
<dbReference type="RefSeq" id="WP_146178917.1">
    <property type="nucleotide sequence ID" value="NZ_QBKN01000078.1"/>
</dbReference>
<dbReference type="AlphaFoldDB" id="A0A2T5ZV83"/>
<comment type="caution">
    <text evidence="1">The sequence shown here is derived from an EMBL/GenBank/DDBJ whole genome shotgun (WGS) entry which is preliminary data.</text>
</comment>
<dbReference type="OrthoDB" id="9813050at2"/>
<organism evidence="1 2">
    <name type="scientific">Allosediminivita pacifica</name>
    <dbReference type="NCBI Taxonomy" id="1267769"/>
    <lineage>
        <taxon>Bacteria</taxon>
        <taxon>Pseudomonadati</taxon>
        <taxon>Pseudomonadota</taxon>
        <taxon>Alphaproteobacteria</taxon>
        <taxon>Rhodobacterales</taxon>
        <taxon>Paracoccaceae</taxon>
        <taxon>Allosediminivita</taxon>
    </lineage>
</organism>
<name>A0A2T5ZV83_9RHOB</name>
<proteinExistence type="predicted"/>
<evidence type="ECO:0008006" key="3">
    <source>
        <dbReference type="Google" id="ProtNLM"/>
    </source>
</evidence>
<keyword evidence="2" id="KW-1185">Reference proteome</keyword>
<evidence type="ECO:0000313" key="1">
    <source>
        <dbReference type="EMBL" id="PTX35463.1"/>
    </source>
</evidence>
<evidence type="ECO:0000313" key="2">
    <source>
        <dbReference type="Proteomes" id="UP000244069"/>
    </source>
</evidence>
<dbReference type="Proteomes" id="UP000244069">
    <property type="component" value="Unassembled WGS sequence"/>
</dbReference>
<protein>
    <recommendedName>
        <fullName evidence="3">Abi-like protein</fullName>
    </recommendedName>
</protein>
<reference evidence="1 2" key="1">
    <citation type="submission" date="2018-04" db="EMBL/GenBank/DDBJ databases">
        <title>Genomic Encyclopedia of Archaeal and Bacterial Type Strains, Phase II (KMG-II): from individual species to whole genera.</title>
        <authorList>
            <person name="Goeker M."/>
        </authorList>
    </citation>
    <scope>NUCLEOTIDE SEQUENCE [LARGE SCALE GENOMIC DNA]</scope>
    <source>
        <strain evidence="1 2">DSM 29329</strain>
    </source>
</reference>